<proteinExistence type="predicted"/>
<dbReference type="AlphaFoldDB" id="A0A3G6MAS5"/>
<dbReference type="Gene3D" id="2.40.30.170">
    <property type="match status" value="1"/>
</dbReference>
<feature type="domain" description="Multidrug resistance protein MdtA-like C-terminal permuted SH3" evidence="2">
    <location>
        <begin position="344"/>
        <end position="399"/>
    </location>
</feature>
<organism evidence="3 4">
    <name type="scientific">Chryseobacterium carnipullorum</name>
    <dbReference type="NCBI Taxonomy" id="1124835"/>
    <lineage>
        <taxon>Bacteria</taxon>
        <taxon>Pseudomonadati</taxon>
        <taxon>Bacteroidota</taxon>
        <taxon>Flavobacteriia</taxon>
        <taxon>Flavobacteriales</taxon>
        <taxon>Weeksellaceae</taxon>
        <taxon>Chryseobacterium group</taxon>
        <taxon>Chryseobacterium</taxon>
    </lineage>
</organism>
<dbReference type="Gene3D" id="2.40.420.20">
    <property type="match status" value="1"/>
</dbReference>
<gene>
    <name evidence="3" type="ORF">EG346_21110</name>
</gene>
<keyword evidence="1" id="KW-0472">Membrane</keyword>
<dbReference type="GO" id="GO:0015562">
    <property type="term" value="F:efflux transmembrane transporter activity"/>
    <property type="evidence" value="ECO:0007669"/>
    <property type="project" value="TreeGrafter"/>
</dbReference>
<dbReference type="PANTHER" id="PTHR30469">
    <property type="entry name" value="MULTIDRUG RESISTANCE PROTEIN MDTA"/>
    <property type="match status" value="1"/>
</dbReference>
<evidence type="ECO:0000313" key="4">
    <source>
        <dbReference type="Proteomes" id="UP000273270"/>
    </source>
</evidence>
<dbReference type="Proteomes" id="UP000273270">
    <property type="component" value="Chromosome"/>
</dbReference>
<keyword evidence="1" id="KW-1133">Transmembrane helix</keyword>
<accession>A0A3G6MAS5</accession>
<dbReference type="RefSeq" id="WP_123881279.1">
    <property type="nucleotide sequence ID" value="NZ_CP033920.1"/>
</dbReference>
<protein>
    <submittedName>
        <fullName evidence="3">Efflux RND transporter periplasmic adaptor subunit</fullName>
    </submittedName>
</protein>
<evidence type="ECO:0000259" key="2">
    <source>
        <dbReference type="Pfam" id="PF25967"/>
    </source>
</evidence>
<dbReference type="KEGG" id="ccau:EG346_21110"/>
<reference evidence="4" key="1">
    <citation type="submission" date="2018-11" db="EMBL/GenBank/DDBJ databases">
        <title>Proposal to divide the Flavobacteriaceae and reorganize its genera based on Amino Acid Identity values calculated from whole genome sequences.</title>
        <authorList>
            <person name="Nicholson A.C."/>
            <person name="Gulvik C.A."/>
            <person name="Whitney A.M."/>
            <person name="Humrighouse B.W."/>
            <person name="Bell M."/>
            <person name="Holmes B."/>
            <person name="Steigerwalt A.G."/>
            <person name="Villarma A."/>
            <person name="Sheth M."/>
            <person name="Batra D."/>
            <person name="Pryor J."/>
            <person name="Bernardet J.-F."/>
            <person name="Hugo C."/>
            <person name="Kampfer P."/>
            <person name="Newman J."/>
            <person name="McQuiston J.R."/>
        </authorList>
    </citation>
    <scope>NUCLEOTIDE SEQUENCE [LARGE SCALE GENOMIC DNA]</scope>
    <source>
        <strain evidence="4">G0188</strain>
    </source>
</reference>
<dbReference type="EMBL" id="CP033920">
    <property type="protein sequence ID" value="AZA50526.1"/>
    <property type="molecule type" value="Genomic_DNA"/>
</dbReference>
<feature type="transmembrane region" description="Helical" evidence="1">
    <location>
        <begin position="12"/>
        <end position="33"/>
    </location>
</feature>
<keyword evidence="4" id="KW-1185">Reference proteome</keyword>
<dbReference type="GO" id="GO:1990281">
    <property type="term" value="C:efflux pump complex"/>
    <property type="evidence" value="ECO:0007669"/>
    <property type="project" value="TreeGrafter"/>
</dbReference>
<evidence type="ECO:0000313" key="3">
    <source>
        <dbReference type="EMBL" id="AZA50526.1"/>
    </source>
</evidence>
<dbReference type="InterPro" id="IPR058627">
    <property type="entry name" value="MdtA-like_C"/>
</dbReference>
<keyword evidence="1" id="KW-0812">Transmembrane</keyword>
<dbReference type="Gene3D" id="2.40.50.100">
    <property type="match status" value="1"/>
</dbReference>
<evidence type="ECO:0000256" key="1">
    <source>
        <dbReference type="SAM" id="Phobius"/>
    </source>
</evidence>
<dbReference type="Pfam" id="PF25967">
    <property type="entry name" value="RND-MFP_C"/>
    <property type="match status" value="1"/>
</dbReference>
<dbReference type="Gene3D" id="1.10.287.470">
    <property type="entry name" value="Helix hairpin bin"/>
    <property type="match status" value="1"/>
</dbReference>
<dbReference type="OrthoDB" id="1957187at2"/>
<sequence length="415" mass="46688">MDTKIVKKKSKLKIVLVGLTIIVAGSLFSLYFVKQKKTYNVSAEDIQMEEVTRGKFEDMLMLTAQTQSLNSSLVNVLEGGAIKEIFAEDGQILTKGQPIAQVYNPNTEFNYLNQETGIMQQISQMRSTLLELKNQEFAQDKELLQSQNDYNTALQSFNLQKRLYDAQIGKKTDYDISLQNLNYQKQRKLIVENGAFNEKKSRSSQISAVNSSISQMEKSLQILHSNKNNFLIMAPASGRLSSFNVSIGENLTTGQSIGKIDLMDGYKLVAKVDEYYINKLQNGIKGSLDNDSKQYSVIITKILPEVKDGQFSVELNFTDVKPQNLKIGMTFGVKMKLSADTQSVMVPKGNFYKDTNGKLIFVVKGNKAEKRNIVLGRENPLFYEVVSGLKSGETVITSDYSDIKKYEILEIKNNK</sequence>
<dbReference type="PANTHER" id="PTHR30469:SF33">
    <property type="entry name" value="SLR1207 PROTEIN"/>
    <property type="match status" value="1"/>
</dbReference>
<name>A0A3G6MAS5_CHRCU</name>